<dbReference type="InterPro" id="IPR014729">
    <property type="entry name" value="Rossmann-like_a/b/a_fold"/>
</dbReference>
<organism evidence="1">
    <name type="scientific">marine metagenome</name>
    <dbReference type="NCBI Taxonomy" id="408172"/>
    <lineage>
        <taxon>unclassified sequences</taxon>
        <taxon>metagenomes</taxon>
        <taxon>ecological metagenomes</taxon>
    </lineage>
</organism>
<evidence type="ECO:0008006" key="2">
    <source>
        <dbReference type="Google" id="ProtNLM"/>
    </source>
</evidence>
<sequence>MITLSGGIDSEVTAETFYQLGIPFTAISLRLFNGDNDFDIIYAAKFCKERNIPHRVIKLSIEKFIEKVFPLAEKHGQFTHSLSQIALTHLFKFTDEDTILIFSGHNPDVLTNVGWGWWEDSPNLVKYAINTNKKFFTFTSLEPIFLHYANNWDGSQPGEKDNTFLYEEFPNLTKRIKRTGWEKLQPTMDKLSIIYRKKSRHPYQTFITWDSTIQRVINNYKKEFRHKIGKEIWDDYENLIENMKLRNV</sequence>
<dbReference type="Gene3D" id="3.40.50.620">
    <property type="entry name" value="HUPs"/>
    <property type="match status" value="1"/>
</dbReference>
<dbReference type="EMBL" id="UINC01003158">
    <property type="protein sequence ID" value="SVA03850.1"/>
    <property type="molecule type" value="Genomic_DNA"/>
</dbReference>
<evidence type="ECO:0000313" key="1">
    <source>
        <dbReference type="EMBL" id="SVA03850.1"/>
    </source>
</evidence>
<dbReference type="AlphaFoldDB" id="A0A381SIF8"/>
<gene>
    <name evidence="1" type="ORF">METZ01_LOCUS56704</name>
</gene>
<protein>
    <recommendedName>
        <fullName evidence="2">Asparagine synthetase domain-containing protein</fullName>
    </recommendedName>
</protein>
<dbReference type="SUPFAM" id="SSF52402">
    <property type="entry name" value="Adenine nucleotide alpha hydrolases-like"/>
    <property type="match status" value="1"/>
</dbReference>
<reference evidence="1" key="1">
    <citation type="submission" date="2018-05" db="EMBL/GenBank/DDBJ databases">
        <authorList>
            <person name="Lanie J.A."/>
            <person name="Ng W.-L."/>
            <person name="Kazmierczak K.M."/>
            <person name="Andrzejewski T.M."/>
            <person name="Davidsen T.M."/>
            <person name="Wayne K.J."/>
            <person name="Tettelin H."/>
            <person name="Glass J.I."/>
            <person name="Rusch D."/>
            <person name="Podicherti R."/>
            <person name="Tsui H.-C.T."/>
            <person name="Winkler M.E."/>
        </authorList>
    </citation>
    <scope>NUCLEOTIDE SEQUENCE</scope>
</reference>
<proteinExistence type="predicted"/>
<name>A0A381SIF8_9ZZZZ</name>
<accession>A0A381SIF8</accession>